<dbReference type="EMBL" id="LABY01000143">
    <property type="protein sequence ID" value="KMO33903.1"/>
    <property type="molecule type" value="Genomic_DNA"/>
</dbReference>
<dbReference type="InterPro" id="IPR056914">
    <property type="entry name" value="Gp53-like"/>
</dbReference>
<dbReference type="RefSeq" id="WP_048445941.1">
    <property type="nucleotide sequence ID" value="NZ_LABY01000143.1"/>
</dbReference>
<evidence type="ECO:0000313" key="1">
    <source>
        <dbReference type="EMBL" id="KMO33903.1"/>
    </source>
</evidence>
<keyword evidence="2" id="KW-1185">Reference proteome</keyword>
<dbReference type="Proteomes" id="UP000035955">
    <property type="component" value="Unassembled WGS sequence"/>
</dbReference>
<organism evidence="1 2">
    <name type="scientific">Methylobacterium variabile</name>
    <dbReference type="NCBI Taxonomy" id="298794"/>
    <lineage>
        <taxon>Bacteria</taxon>
        <taxon>Pseudomonadati</taxon>
        <taxon>Pseudomonadota</taxon>
        <taxon>Alphaproteobacteria</taxon>
        <taxon>Hyphomicrobiales</taxon>
        <taxon>Methylobacteriaceae</taxon>
        <taxon>Methylobacterium</taxon>
    </lineage>
</organism>
<dbReference type="AlphaFoldDB" id="A0A0J6SKJ9"/>
<dbReference type="PATRIC" id="fig|298794.3.peg.1299"/>
<dbReference type="OrthoDB" id="7224958at2"/>
<reference evidence="1 2" key="1">
    <citation type="submission" date="2015-03" db="EMBL/GenBank/DDBJ databases">
        <title>Genome sequencing of Methylobacterium variabile DSM 16961.</title>
        <authorList>
            <person name="Chaudhry V."/>
            <person name="Patil P.B."/>
        </authorList>
    </citation>
    <scope>NUCLEOTIDE SEQUENCE [LARGE SCALE GENOMIC DNA]</scope>
    <source>
        <strain evidence="1 2">DSM 16961</strain>
    </source>
</reference>
<comment type="caution">
    <text evidence="1">The sequence shown here is derived from an EMBL/GenBank/DDBJ whole genome shotgun (WGS) entry which is preliminary data.</text>
</comment>
<evidence type="ECO:0000313" key="2">
    <source>
        <dbReference type="Proteomes" id="UP000035955"/>
    </source>
</evidence>
<dbReference type="Pfam" id="PF23982">
    <property type="entry name" value="XM1_gp53_minor_capsid"/>
    <property type="match status" value="1"/>
</dbReference>
<protein>
    <submittedName>
        <fullName evidence="1">Uncharacterized protein</fullName>
    </submittedName>
</protein>
<sequence length="170" mass="16833">MSFPKTVSYAPAPAVEGDFCDANPRSTVNAGPGGLVVGPAGAIIGRFCWATSPNDADGAPATITNSGTGAPTGFLHREQQGLITPFLAESGMAMLPGMPATLFKSGGFWVRNAGAGAAAYGNKVFASNTDGSVSFGAAGATVAGSTETKWFAMSVGAAGELVKISATPNG</sequence>
<proteinExistence type="predicted"/>
<accession>A0A0J6SKJ9</accession>
<name>A0A0J6SKJ9_9HYPH</name>
<gene>
    <name evidence="1" type="ORF">VQ02_19880</name>
</gene>